<dbReference type="AlphaFoldDB" id="A0A845MAF8"/>
<reference evidence="1 2" key="1">
    <citation type="submission" date="2019-12" db="EMBL/GenBank/DDBJ databases">
        <title>Maritimibacter sp. nov. sp. isolated from sea sand.</title>
        <authorList>
            <person name="Kim J."/>
            <person name="Jeong S.E."/>
            <person name="Jung H.S."/>
            <person name="Jeon C.O."/>
        </authorList>
    </citation>
    <scope>NUCLEOTIDE SEQUENCE [LARGE SCALE GENOMIC DNA]</scope>
    <source>
        <strain evidence="1 2">DP07</strain>
    </source>
</reference>
<sequence>WRTQRQAFLRAFERLAPLMNAEFHVASCFAKDRPVLERLVIKAVTETTKWAPKALKKFPPNRGFVIIAPGGKRIKQRTLAEIEAIDAGRVLPPP</sequence>
<gene>
    <name evidence="1" type="ORF">GQE99_11860</name>
</gene>
<evidence type="ECO:0000313" key="2">
    <source>
        <dbReference type="Proteomes" id="UP000467322"/>
    </source>
</evidence>
<dbReference type="Proteomes" id="UP000467322">
    <property type="component" value="Unassembled WGS sequence"/>
</dbReference>
<dbReference type="EMBL" id="WTUX01000014">
    <property type="protein sequence ID" value="MZR13711.1"/>
    <property type="molecule type" value="Genomic_DNA"/>
</dbReference>
<comment type="caution">
    <text evidence="1">The sequence shown here is derived from an EMBL/GenBank/DDBJ whole genome shotgun (WGS) entry which is preliminary data.</text>
</comment>
<accession>A0A845MAF8</accession>
<keyword evidence="2" id="KW-1185">Reference proteome</keyword>
<name>A0A845MAF8_9RHOB</name>
<proteinExistence type="predicted"/>
<organism evidence="1 2">
    <name type="scientific">Maritimibacter harenae</name>
    <dbReference type="NCBI Taxonomy" id="2606218"/>
    <lineage>
        <taxon>Bacteria</taxon>
        <taxon>Pseudomonadati</taxon>
        <taxon>Pseudomonadota</taxon>
        <taxon>Alphaproteobacteria</taxon>
        <taxon>Rhodobacterales</taxon>
        <taxon>Roseobacteraceae</taxon>
        <taxon>Maritimibacter</taxon>
    </lineage>
</organism>
<feature type="non-terminal residue" evidence="1">
    <location>
        <position position="1"/>
    </location>
</feature>
<protein>
    <submittedName>
        <fullName evidence="1">Uncharacterized protein</fullName>
    </submittedName>
</protein>
<dbReference type="RefSeq" id="WP_161351849.1">
    <property type="nucleotide sequence ID" value="NZ_WTUX01000014.1"/>
</dbReference>
<evidence type="ECO:0000313" key="1">
    <source>
        <dbReference type="EMBL" id="MZR13711.1"/>
    </source>
</evidence>